<accession>A0ABQ6PU36</accession>
<dbReference type="CDD" id="cd02440">
    <property type="entry name" value="AdoMet_MTases"/>
    <property type="match status" value="1"/>
</dbReference>
<sequence length="264" mass="30029">MSNYLHGFIPEEQQRLIDQAGFLAPKIFKKIDFSGCKHLLEIGSGVGAQTQVLLSLFPQLKITCVDYSEAQVDKAKENLRGFEDRVTFSVQNAMDLDLDQKFDSVYICWVLEHIAEPRIVLEKIQRHLLPGAKVFLTEVFNSTHYTFPSLPFAQKYYKAYNDFQSRIGGHPNIGASLGNLLQQAGFTQISHWLGGFHLDQTHPEELKIMVSFWVKLMKSGAGHLIKAGLITEEEVRKMEEEYQKLPANENAVFFIQFVQAFATV</sequence>
<dbReference type="PANTHER" id="PTHR43861">
    <property type="entry name" value="TRANS-ACONITATE 2-METHYLTRANSFERASE-RELATED"/>
    <property type="match status" value="1"/>
</dbReference>
<feature type="domain" description="Methyltransferase type 12" evidence="1">
    <location>
        <begin position="40"/>
        <end position="133"/>
    </location>
</feature>
<protein>
    <recommendedName>
        <fullName evidence="1">Methyltransferase type 12 domain-containing protein</fullName>
    </recommendedName>
</protein>
<evidence type="ECO:0000313" key="3">
    <source>
        <dbReference type="Proteomes" id="UP001338309"/>
    </source>
</evidence>
<dbReference type="SUPFAM" id="SSF53335">
    <property type="entry name" value="S-adenosyl-L-methionine-dependent methyltransferases"/>
    <property type="match status" value="1"/>
</dbReference>
<dbReference type="Gene3D" id="3.40.50.150">
    <property type="entry name" value="Vaccinia Virus protein VP39"/>
    <property type="match status" value="1"/>
</dbReference>
<dbReference type="EMBL" id="BTPD01000019">
    <property type="protein sequence ID" value="GMQ31464.1"/>
    <property type="molecule type" value="Genomic_DNA"/>
</dbReference>
<dbReference type="RefSeq" id="WP_338226229.1">
    <property type="nucleotide sequence ID" value="NZ_BTPD01000019.1"/>
</dbReference>
<dbReference type="InterPro" id="IPR013217">
    <property type="entry name" value="Methyltransf_12"/>
</dbReference>
<comment type="caution">
    <text evidence="2">The sequence shown here is derived from an EMBL/GenBank/DDBJ whole genome shotgun (WGS) entry which is preliminary data.</text>
</comment>
<proteinExistence type="predicted"/>
<keyword evidence="3" id="KW-1185">Reference proteome</keyword>
<dbReference type="InterPro" id="IPR029063">
    <property type="entry name" value="SAM-dependent_MTases_sf"/>
</dbReference>
<dbReference type="Pfam" id="PF08242">
    <property type="entry name" value="Methyltransf_12"/>
    <property type="match status" value="1"/>
</dbReference>
<dbReference type="Proteomes" id="UP001338309">
    <property type="component" value="Unassembled WGS sequence"/>
</dbReference>
<evidence type="ECO:0000313" key="2">
    <source>
        <dbReference type="EMBL" id="GMQ31464.1"/>
    </source>
</evidence>
<organism evidence="2 3">
    <name type="scientific">Algoriphagus confluentis</name>
    <dbReference type="NCBI Taxonomy" id="1697556"/>
    <lineage>
        <taxon>Bacteria</taxon>
        <taxon>Pseudomonadati</taxon>
        <taxon>Bacteroidota</taxon>
        <taxon>Cytophagia</taxon>
        <taxon>Cytophagales</taxon>
        <taxon>Cyclobacteriaceae</taxon>
        <taxon>Algoriphagus</taxon>
    </lineage>
</organism>
<gene>
    <name evidence="2" type="ORF">Aconfl_41080</name>
</gene>
<reference evidence="2 3" key="1">
    <citation type="submission" date="2023-08" db="EMBL/GenBank/DDBJ databases">
        <title>Draft genome sequence of Algoriphagus confluentis.</title>
        <authorList>
            <person name="Takatani N."/>
            <person name="Hosokawa M."/>
            <person name="Sawabe T."/>
        </authorList>
    </citation>
    <scope>NUCLEOTIDE SEQUENCE [LARGE SCALE GENOMIC DNA]</scope>
    <source>
        <strain evidence="2 3">NBRC 111222</strain>
    </source>
</reference>
<evidence type="ECO:0000259" key="1">
    <source>
        <dbReference type="Pfam" id="PF08242"/>
    </source>
</evidence>
<name>A0ABQ6PU36_9BACT</name>